<keyword evidence="8" id="KW-1133">Transmembrane helix</keyword>
<keyword evidence="5 8" id="KW-0472">Membrane</keyword>
<gene>
    <name evidence="11" type="ORF">KC01_LOCUS19955</name>
</gene>
<dbReference type="InterPro" id="IPR013783">
    <property type="entry name" value="Ig-like_fold"/>
</dbReference>
<evidence type="ECO:0000256" key="3">
    <source>
        <dbReference type="ARBA" id="ARBA00022729"/>
    </source>
</evidence>
<keyword evidence="6" id="KW-1015">Disulfide bond</keyword>
<dbReference type="Gene3D" id="2.60.40.10">
    <property type="entry name" value="Immunoglobulins"/>
    <property type="match status" value="2"/>
</dbReference>
<evidence type="ECO:0000256" key="6">
    <source>
        <dbReference type="ARBA" id="ARBA00023157"/>
    </source>
</evidence>
<feature type="domain" description="Ig-like" evidence="10">
    <location>
        <begin position="31"/>
        <end position="117"/>
    </location>
</feature>
<evidence type="ECO:0000313" key="12">
    <source>
        <dbReference type="Proteomes" id="UP001497482"/>
    </source>
</evidence>
<dbReference type="InterPro" id="IPR013106">
    <property type="entry name" value="Ig_V-set"/>
</dbReference>
<accession>A0AAV2KK79</accession>
<dbReference type="PROSITE" id="PS50835">
    <property type="entry name" value="IG_LIKE"/>
    <property type="match status" value="1"/>
</dbReference>
<sequence>MLLLQTLFIAGLVLKDSCFHVSGSDVSLNFGEHITLACSPSEKPDLLFWFRQNLGQKPTLVSSLYTFDQRGIFYSTFKDNPRFSLTPDFHLIISDLRVSDTATYYCASSQHYELKFANGTNVIVKGTGLNTGGSNDVEAAGLSQVLNCSVRTESCVGLRGIHWFKQFEESMMGVVYGVCGSDMENSNTCLYELPVQYVSSEQTGGAYCAAVTCGHQLLGNQTKVKVSPRPPQMASLWGAVAFTYALLFALTLLLCCLNQRNKTETCSGSTPYKTRTKTFHRDVLLYVATRGTESGASRRQKDDTWSECVYFSVQ</sequence>
<dbReference type="SMART" id="SM00409">
    <property type="entry name" value="IG"/>
    <property type="match status" value="2"/>
</dbReference>
<organism evidence="11 12">
    <name type="scientific">Knipowitschia caucasica</name>
    <name type="common">Caucasian dwarf goby</name>
    <name type="synonym">Pomatoschistus caucasicus</name>
    <dbReference type="NCBI Taxonomy" id="637954"/>
    <lineage>
        <taxon>Eukaryota</taxon>
        <taxon>Metazoa</taxon>
        <taxon>Chordata</taxon>
        <taxon>Craniata</taxon>
        <taxon>Vertebrata</taxon>
        <taxon>Euteleostomi</taxon>
        <taxon>Actinopterygii</taxon>
        <taxon>Neopterygii</taxon>
        <taxon>Teleostei</taxon>
        <taxon>Neoteleostei</taxon>
        <taxon>Acanthomorphata</taxon>
        <taxon>Gobiaria</taxon>
        <taxon>Gobiiformes</taxon>
        <taxon>Gobioidei</taxon>
        <taxon>Gobiidae</taxon>
        <taxon>Gobiinae</taxon>
        <taxon>Knipowitschia</taxon>
    </lineage>
</organism>
<dbReference type="InterPro" id="IPR036179">
    <property type="entry name" value="Ig-like_dom_sf"/>
</dbReference>
<keyword evidence="7" id="KW-0325">Glycoprotein</keyword>
<feature type="transmembrane region" description="Helical" evidence="8">
    <location>
        <begin position="236"/>
        <end position="257"/>
    </location>
</feature>
<feature type="chain" id="PRO_5043774522" description="Ig-like domain-containing protein" evidence="9">
    <location>
        <begin position="19"/>
        <end position="314"/>
    </location>
</feature>
<dbReference type="Proteomes" id="UP001497482">
    <property type="component" value="Chromosome 19"/>
</dbReference>
<dbReference type="InterPro" id="IPR007110">
    <property type="entry name" value="Ig-like_dom"/>
</dbReference>
<reference evidence="11 12" key="1">
    <citation type="submission" date="2024-04" db="EMBL/GenBank/DDBJ databases">
        <authorList>
            <person name="Waldvogel A.-M."/>
            <person name="Schoenle A."/>
        </authorList>
    </citation>
    <scope>NUCLEOTIDE SEQUENCE [LARGE SCALE GENOMIC DNA]</scope>
</reference>
<dbReference type="AlphaFoldDB" id="A0AAV2KK79"/>
<evidence type="ECO:0000256" key="8">
    <source>
        <dbReference type="SAM" id="Phobius"/>
    </source>
</evidence>
<dbReference type="PANTHER" id="PTHR19433:SF111">
    <property type="entry name" value="T CELL RECEPTOR ALPHA VARIABLE 4"/>
    <property type="match status" value="1"/>
</dbReference>
<dbReference type="SUPFAM" id="SSF48726">
    <property type="entry name" value="Immunoglobulin"/>
    <property type="match status" value="2"/>
</dbReference>
<feature type="signal peptide" evidence="9">
    <location>
        <begin position="1"/>
        <end position="18"/>
    </location>
</feature>
<evidence type="ECO:0000256" key="9">
    <source>
        <dbReference type="SAM" id="SignalP"/>
    </source>
</evidence>
<keyword evidence="3 9" id="KW-0732">Signal</keyword>
<dbReference type="EMBL" id="OZ035841">
    <property type="protein sequence ID" value="CAL1590443.1"/>
    <property type="molecule type" value="Genomic_DNA"/>
</dbReference>
<evidence type="ECO:0000256" key="5">
    <source>
        <dbReference type="ARBA" id="ARBA00023136"/>
    </source>
</evidence>
<evidence type="ECO:0000259" key="10">
    <source>
        <dbReference type="PROSITE" id="PS50835"/>
    </source>
</evidence>
<evidence type="ECO:0000313" key="11">
    <source>
        <dbReference type="EMBL" id="CAL1590443.1"/>
    </source>
</evidence>
<dbReference type="SMART" id="SM00406">
    <property type="entry name" value="IGv"/>
    <property type="match status" value="1"/>
</dbReference>
<evidence type="ECO:0000256" key="2">
    <source>
        <dbReference type="ARBA" id="ARBA00022475"/>
    </source>
</evidence>
<proteinExistence type="predicted"/>
<dbReference type="GO" id="GO:0009617">
    <property type="term" value="P:response to bacterium"/>
    <property type="evidence" value="ECO:0007669"/>
    <property type="project" value="TreeGrafter"/>
</dbReference>
<dbReference type="PANTHER" id="PTHR19433">
    <property type="entry name" value="T-CELL RECEPTOR ALPHA CHAIN V REGION-RELATED"/>
    <property type="match status" value="1"/>
</dbReference>
<dbReference type="InterPro" id="IPR052051">
    <property type="entry name" value="TCR_complex_component"/>
</dbReference>
<dbReference type="Pfam" id="PF07686">
    <property type="entry name" value="V-set"/>
    <property type="match status" value="1"/>
</dbReference>
<keyword evidence="12" id="KW-1185">Reference proteome</keyword>
<dbReference type="GO" id="GO:0005886">
    <property type="term" value="C:plasma membrane"/>
    <property type="evidence" value="ECO:0007669"/>
    <property type="project" value="UniProtKB-SubCell"/>
</dbReference>
<keyword evidence="4" id="KW-0391">Immunity</keyword>
<dbReference type="GO" id="GO:0002376">
    <property type="term" value="P:immune system process"/>
    <property type="evidence" value="ECO:0007669"/>
    <property type="project" value="UniProtKB-KW"/>
</dbReference>
<name>A0AAV2KK79_KNICA</name>
<evidence type="ECO:0000256" key="4">
    <source>
        <dbReference type="ARBA" id="ARBA00022859"/>
    </source>
</evidence>
<protein>
    <recommendedName>
        <fullName evidence="10">Ig-like domain-containing protein</fullName>
    </recommendedName>
</protein>
<keyword evidence="2" id="KW-1003">Cell membrane</keyword>
<evidence type="ECO:0000256" key="7">
    <source>
        <dbReference type="ARBA" id="ARBA00023180"/>
    </source>
</evidence>
<dbReference type="InterPro" id="IPR003599">
    <property type="entry name" value="Ig_sub"/>
</dbReference>
<comment type="subcellular location">
    <subcellularLocation>
        <location evidence="1">Cell membrane</location>
    </subcellularLocation>
</comment>
<keyword evidence="8" id="KW-0812">Transmembrane</keyword>
<evidence type="ECO:0000256" key="1">
    <source>
        <dbReference type="ARBA" id="ARBA00004236"/>
    </source>
</evidence>